<feature type="chain" id="PRO_5014337163" evidence="1">
    <location>
        <begin position="18"/>
        <end position="151"/>
    </location>
</feature>
<dbReference type="OrthoDB" id="10378638at2759"/>
<name>A0A2J6R016_HYAVF</name>
<protein>
    <submittedName>
        <fullName evidence="2">Uncharacterized protein</fullName>
    </submittedName>
</protein>
<dbReference type="AlphaFoldDB" id="A0A2J6R016"/>
<dbReference type="Proteomes" id="UP000235786">
    <property type="component" value="Unassembled WGS sequence"/>
</dbReference>
<organism evidence="2 3">
    <name type="scientific">Hyaloscypha variabilis (strain UAMH 11265 / GT02V1 / F)</name>
    <name type="common">Meliniomyces variabilis</name>
    <dbReference type="NCBI Taxonomy" id="1149755"/>
    <lineage>
        <taxon>Eukaryota</taxon>
        <taxon>Fungi</taxon>
        <taxon>Dikarya</taxon>
        <taxon>Ascomycota</taxon>
        <taxon>Pezizomycotina</taxon>
        <taxon>Leotiomycetes</taxon>
        <taxon>Helotiales</taxon>
        <taxon>Hyaloscyphaceae</taxon>
        <taxon>Hyaloscypha</taxon>
        <taxon>Hyaloscypha variabilis</taxon>
    </lineage>
</organism>
<gene>
    <name evidence="2" type="ORF">L207DRAFT_536817</name>
</gene>
<dbReference type="EMBL" id="KZ613961">
    <property type="protein sequence ID" value="PMD31864.1"/>
    <property type="molecule type" value="Genomic_DNA"/>
</dbReference>
<sequence>MKLFTIVFATLCAAATALDFTCDRNEVAVCCKGRDDDFDKCSTASERTDSYRDDQHPEYHCRGEEYARCCDAQDITESPQTVYQTVPPAVQTETVYIVPQSQQQGVTVITVYQTYAYTIAKRSAAPEPTQAPGLPGVETETKKRRCKVLVS</sequence>
<accession>A0A2J6R016</accession>
<proteinExistence type="predicted"/>
<reference evidence="2 3" key="1">
    <citation type="submission" date="2016-04" db="EMBL/GenBank/DDBJ databases">
        <title>A degradative enzymes factory behind the ericoid mycorrhizal symbiosis.</title>
        <authorList>
            <consortium name="DOE Joint Genome Institute"/>
            <person name="Martino E."/>
            <person name="Morin E."/>
            <person name="Grelet G."/>
            <person name="Kuo A."/>
            <person name="Kohler A."/>
            <person name="Daghino S."/>
            <person name="Barry K."/>
            <person name="Choi C."/>
            <person name="Cichocki N."/>
            <person name="Clum A."/>
            <person name="Copeland A."/>
            <person name="Hainaut M."/>
            <person name="Haridas S."/>
            <person name="Labutti K."/>
            <person name="Lindquist E."/>
            <person name="Lipzen A."/>
            <person name="Khouja H.-R."/>
            <person name="Murat C."/>
            <person name="Ohm R."/>
            <person name="Olson A."/>
            <person name="Spatafora J."/>
            <person name="Veneault-Fourrey C."/>
            <person name="Henrissat B."/>
            <person name="Grigoriev I."/>
            <person name="Martin F."/>
            <person name="Perotto S."/>
        </authorList>
    </citation>
    <scope>NUCLEOTIDE SEQUENCE [LARGE SCALE GENOMIC DNA]</scope>
    <source>
        <strain evidence="2 3">F</strain>
    </source>
</reference>
<feature type="signal peptide" evidence="1">
    <location>
        <begin position="1"/>
        <end position="17"/>
    </location>
</feature>
<evidence type="ECO:0000313" key="2">
    <source>
        <dbReference type="EMBL" id="PMD31864.1"/>
    </source>
</evidence>
<keyword evidence="3" id="KW-1185">Reference proteome</keyword>
<evidence type="ECO:0000313" key="3">
    <source>
        <dbReference type="Proteomes" id="UP000235786"/>
    </source>
</evidence>
<evidence type="ECO:0000256" key="1">
    <source>
        <dbReference type="SAM" id="SignalP"/>
    </source>
</evidence>
<keyword evidence="1" id="KW-0732">Signal</keyword>